<protein>
    <submittedName>
        <fullName evidence="6">Protease-4</fullName>
        <ecNumber evidence="6">3.4.21.-</ecNumber>
    </submittedName>
</protein>
<dbReference type="Proteomes" id="UP000741863">
    <property type="component" value="Unassembled WGS sequence"/>
</dbReference>
<accession>A0ABS2P8V6</accession>
<comment type="similarity">
    <text evidence="1">Belongs to the peptidase S49 family.</text>
</comment>
<dbReference type="EC" id="3.4.21.-" evidence="6"/>
<dbReference type="PANTHER" id="PTHR42987:SF7">
    <property type="entry name" value="SIGNAL PEPTIDE PEPTIDASE SPPA-RELATED"/>
    <property type="match status" value="1"/>
</dbReference>
<keyword evidence="7" id="KW-1185">Reference proteome</keyword>
<dbReference type="InterPro" id="IPR047272">
    <property type="entry name" value="S49_SppA_C"/>
</dbReference>
<organism evidence="6 7">
    <name type="scientific">Geomicrobium sediminis</name>
    <dbReference type="NCBI Taxonomy" id="1347788"/>
    <lineage>
        <taxon>Bacteria</taxon>
        <taxon>Bacillati</taxon>
        <taxon>Bacillota</taxon>
        <taxon>Bacilli</taxon>
        <taxon>Bacillales</taxon>
        <taxon>Geomicrobium</taxon>
    </lineage>
</organism>
<evidence type="ECO:0000313" key="6">
    <source>
        <dbReference type="EMBL" id="MBM7631839.1"/>
    </source>
</evidence>
<dbReference type="InterPro" id="IPR002142">
    <property type="entry name" value="Peptidase_S49"/>
</dbReference>
<dbReference type="PANTHER" id="PTHR42987">
    <property type="entry name" value="PEPTIDASE S49"/>
    <property type="match status" value="1"/>
</dbReference>
<name>A0ABS2P8V6_9BACL</name>
<keyword evidence="2 6" id="KW-0645">Protease</keyword>
<dbReference type="Gene3D" id="3.90.226.10">
    <property type="entry name" value="2-enoyl-CoA Hydratase, Chain A, domain 1"/>
    <property type="match status" value="2"/>
</dbReference>
<dbReference type="PRINTS" id="PR00127">
    <property type="entry name" value="CLPPROTEASEP"/>
</dbReference>
<gene>
    <name evidence="6" type="ORF">JOD17_000931</name>
</gene>
<reference evidence="6 7" key="1">
    <citation type="submission" date="2021-01" db="EMBL/GenBank/DDBJ databases">
        <title>Genomic Encyclopedia of Type Strains, Phase IV (KMG-IV): sequencing the most valuable type-strain genomes for metagenomic binning, comparative biology and taxonomic classification.</title>
        <authorList>
            <person name="Goeker M."/>
        </authorList>
    </citation>
    <scope>NUCLEOTIDE SEQUENCE [LARGE SCALE GENOMIC DNA]</scope>
    <source>
        <strain evidence="6 7">DSM 25540</strain>
    </source>
</reference>
<feature type="domain" description="Peptidase S49" evidence="5">
    <location>
        <begin position="133"/>
        <end position="277"/>
    </location>
</feature>
<dbReference type="Pfam" id="PF01343">
    <property type="entry name" value="Peptidase_S49"/>
    <property type="match status" value="1"/>
</dbReference>
<evidence type="ECO:0000256" key="3">
    <source>
        <dbReference type="ARBA" id="ARBA00022801"/>
    </source>
</evidence>
<dbReference type="GO" id="GO:0008233">
    <property type="term" value="F:peptidase activity"/>
    <property type="evidence" value="ECO:0007669"/>
    <property type="project" value="UniProtKB-KW"/>
</dbReference>
<dbReference type="NCBIfam" id="TIGR00706">
    <property type="entry name" value="SppA_dom"/>
    <property type="match status" value="1"/>
</dbReference>
<keyword evidence="4" id="KW-0720">Serine protease</keyword>
<dbReference type="CDD" id="cd07023">
    <property type="entry name" value="S49_Sppa_N_C"/>
    <property type="match status" value="1"/>
</dbReference>
<dbReference type="InterPro" id="IPR001907">
    <property type="entry name" value="ClpP"/>
</dbReference>
<evidence type="ECO:0000256" key="4">
    <source>
        <dbReference type="ARBA" id="ARBA00022825"/>
    </source>
</evidence>
<comment type="caution">
    <text evidence="6">The sequence shown here is derived from an EMBL/GenBank/DDBJ whole genome shotgun (WGS) entry which is preliminary data.</text>
</comment>
<evidence type="ECO:0000256" key="2">
    <source>
        <dbReference type="ARBA" id="ARBA00022670"/>
    </source>
</evidence>
<dbReference type="EMBL" id="JAFBEC010000002">
    <property type="protein sequence ID" value="MBM7631839.1"/>
    <property type="molecule type" value="Genomic_DNA"/>
</dbReference>
<evidence type="ECO:0000256" key="1">
    <source>
        <dbReference type="ARBA" id="ARBA00008683"/>
    </source>
</evidence>
<dbReference type="GO" id="GO:0006508">
    <property type="term" value="P:proteolysis"/>
    <property type="evidence" value="ECO:0007669"/>
    <property type="project" value="UniProtKB-KW"/>
</dbReference>
<dbReference type="RefSeq" id="WP_204695882.1">
    <property type="nucleotide sequence ID" value="NZ_JAFBEC010000002.1"/>
</dbReference>
<evidence type="ECO:0000313" key="7">
    <source>
        <dbReference type="Proteomes" id="UP000741863"/>
    </source>
</evidence>
<dbReference type="SUPFAM" id="SSF52096">
    <property type="entry name" value="ClpP/crotonase"/>
    <property type="match status" value="1"/>
</dbReference>
<evidence type="ECO:0000259" key="5">
    <source>
        <dbReference type="Pfam" id="PF01343"/>
    </source>
</evidence>
<proteinExistence type="inferred from homology"/>
<sequence length="330" mass="35772">MTVKRWIALAVAAIVLFVSAGFQFFSAIASTNFSDMFDLDGGDFRQEILETGTDGQIAVIDLDGMIMDTGSQGGLFAGGGYDHRVFMQMLEVAAEDASVDGIVINVNTPGGGVVESAAIHDRIVRAQEEFDTEVYVSMGSMAASGGYYIAAPADYISAHSGTITGSIGVIMDSINFAELAEEWGISHNVIKSGEYKDIMSPTREMTSEEEQLLQDMVDDMFEEFTEVVVNGRDLSESEVQELAQGQLFTGNQALENGLIDGIGDLEHTIDHMQENLGINATVVHYTNDFGVGSIWGLAAETLASERVTMNQLEQLITHSNAPRLMYLYQD</sequence>
<dbReference type="InterPro" id="IPR004635">
    <property type="entry name" value="Pept_S49_SppA"/>
</dbReference>
<dbReference type="InterPro" id="IPR029045">
    <property type="entry name" value="ClpP/crotonase-like_dom_sf"/>
</dbReference>
<keyword evidence="3 6" id="KW-0378">Hydrolase</keyword>